<dbReference type="PANTHER" id="PTHR11505">
    <property type="entry name" value="L1 TRANSPOSABLE ELEMENT-RELATED"/>
    <property type="match status" value="1"/>
</dbReference>
<dbReference type="AlphaFoldDB" id="A0AAV6GKF5"/>
<evidence type="ECO:0000256" key="1">
    <source>
        <dbReference type="SAM" id="Coils"/>
    </source>
</evidence>
<keyword evidence="3" id="KW-1185">Reference proteome</keyword>
<feature type="coiled-coil region" evidence="1">
    <location>
        <begin position="2"/>
        <end position="29"/>
    </location>
</feature>
<dbReference type="InterPro" id="IPR004244">
    <property type="entry name" value="Transposase_22"/>
</dbReference>
<organism evidence="2 3">
    <name type="scientific">Alosa alosa</name>
    <name type="common">allis shad</name>
    <dbReference type="NCBI Taxonomy" id="278164"/>
    <lineage>
        <taxon>Eukaryota</taxon>
        <taxon>Metazoa</taxon>
        <taxon>Chordata</taxon>
        <taxon>Craniata</taxon>
        <taxon>Vertebrata</taxon>
        <taxon>Euteleostomi</taxon>
        <taxon>Actinopterygii</taxon>
        <taxon>Neopterygii</taxon>
        <taxon>Teleostei</taxon>
        <taxon>Clupei</taxon>
        <taxon>Clupeiformes</taxon>
        <taxon>Clupeoidei</taxon>
        <taxon>Clupeidae</taxon>
        <taxon>Alosa</taxon>
    </lineage>
</organism>
<name>A0AAV6GKF5_9TELE</name>
<comment type="caution">
    <text evidence="2">The sequence shown here is derived from an EMBL/GenBank/DDBJ whole genome shotgun (WGS) entry which is preliminary data.</text>
</comment>
<dbReference type="EMBL" id="JADWDJ010000010">
    <property type="protein sequence ID" value="KAG5274175.1"/>
    <property type="molecule type" value="Genomic_DNA"/>
</dbReference>
<sequence>MSDTTQKKVQKLTIQMEELENRQRRSNLRLLGIPEGAEKGNARTFLMAWLPKALGLSIEQPFTIKQAYWLGTSPQNQARTGETRPRILLVKFLTYRDKDRVMKTARLKEKVLFENSHVMIFPDLSAEVQKQWKLFDGVKQRLRHLRKEYGFMFPARLRIQHKGTWHYFSSPVKAEEFIRQMESSSPEDSSQDHQENGE</sequence>
<dbReference type="Proteomes" id="UP000823561">
    <property type="component" value="Chromosome 10"/>
</dbReference>
<keyword evidence="1" id="KW-0175">Coiled coil</keyword>
<evidence type="ECO:0000313" key="3">
    <source>
        <dbReference type="Proteomes" id="UP000823561"/>
    </source>
</evidence>
<reference evidence="2" key="1">
    <citation type="submission" date="2020-10" db="EMBL/GenBank/DDBJ databases">
        <title>Chromosome-scale genome assembly of the Allis shad, Alosa alosa.</title>
        <authorList>
            <person name="Margot Z."/>
            <person name="Christophe K."/>
            <person name="Cabau C."/>
            <person name="Louis A."/>
            <person name="Berthelot C."/>
            <person name="Parey E."/>
            <person name="Roest Crollius H."/>
            <person name="Montfort J."/>
            <person name="Robinson-Rechavi M."/>
            <person name="Bucao C."/>
            <person name="Bouchez O."/>
            <person name="Gislard M."/>
            <person name="Lluch J."/>
            <person name="Milhes M."/>
            <person name="Lampietro C."/>
            <person name="Lopez Roques C."/>
            <person name="Donnadieu C."/>
            <person name="Braasch I."/>
            <person name="Desvignes T."/>
            <person name="Postlethwait J."/>
            <person name="Bobe J."/>
            <person name="Guiguen Y."/>
        </authorList>
    </citation>
    <scope>NUCLEOTIDE SEQUENCE</scope>
    <source>
        <strain evidence="2">M-15738</strain>
        <tissue evidence="2">Blood</tissue>
    </source>
</reference>
<protein>
    <submittedName>
        <fullName evidence="2">Uncharacterized protein</fullName>
    </submittedName>
</protein>
<accession>A0AAV6GKF5</accession>
<dbReference type="Gene3D" id="3.30.70.1820">
    <property type="entry name" value="L1 transposable element, RRM domain"/>
    <property type="match status" value="1"/>
</dbReference>
<evidence type="ECO:0000313" key="2">
    <source>
        <dbReference type="EMBL" id="KAG5274175.1"/>
    </source>
</evidence>
<gene>
    <name evidence="2" type="ORF">AALO_G00133050</name>
</gene>
<proteinExistence type="predicted"/>